<comment type="caution">
    <text evidence="2">The sequence shown here is derived from an EMBL/GenBank/DDBJ whole genome shotgun (WGS) entry which is preliminary data.</text>
</comment>
<dbReference type="RefSeq" id="WP_209764778.1">
    <property type="nucleotide sequence ID" value="NZ_JAGINP010000003.1"/>
</dbReference>
<name>A0ABS4SFJ4_9PROT</name>
<dbReference type="EMBL" id="JAGINP010000003">
    <property type="protein sequence ID" value="MBP2291346.1"/>
    <property type="molecule type" value="Genomic_DNA"/>
</dbReference>
<feature type="compositionally biased region" description="Basic and acidic residues" evidence="1">
    <location>
        <begin position="98"/>
        <end position="109"/>
    </location>
</feature>
<dbReference type="Proteomes" id="UP000781958">
    <property type="component" value="Unassembled WGS sequence"/>
</dbReference>
<gene>
    <name evidence="2" type="ORF">J2851_001095</name>
</gene>
<dbReference type="InterPro" id="IPR021327">
    <property type="entry name" value="DUF2934"/>
</dbReference>
<feature type="compositionally biased region" description="Low complexity" evidence="1">
    <location>
        <begin position="110"/>
        <end position="124"/>
    </location>
</feature>
<sequence>MQGDREERIRRRAYQIWEREGHPEGRGEAHWAQACAEIDAEDKASIVEKAVDAGAGVVTKVVRRTKKAATQAIGAGLNAVVDVVEEALAPKKTRARKSKDEAGKPDPAKAEAAPAPAAEPAKAAKGGKKSQLPVPETGTRAVAKTEDMDSAEKAMKPARGKAGKSVKPEDDKQPEASAKPRRKSAAGQNTEAAH</sequence>
<reference evidence="2 3" key="1">
    <citation type="submission" date="2021-03" db="EMBL/GenBank/DDBJ databases">
        <title>Genomic Encyclopedia of Type Strains, Phase III (KMG-III): the genomes of soil and plant-associated and newly described type strains.</title>
        <authorList>
            <person name="Whitman W."/>
        </authorList>
    </citation>
    <scope>NUCLEOTIDE SEQUENCE [LARGE SCALE GENOMIC DNA]</scope>
    <source>
        <strain evidence="2 3">IMMIB AFH-6</strain>
    </source>
</reference>
<feature type="compositionally biased region" description="Basic and acidic residues" evidence="1">
    <location>
        <begin position="143"/>
        <end position="155"/>
    </location>
</feature>
<dbReference type="Pfam" id="PF11154">
    <property type="entry name" value="DUF2934"/>
    <property type="match status" value="1"/>
</dbReference>
<accession>A0ABS4SFJ4</accession>
<evidence type="ECO:0000313" key="3">
    <source>
        <dbReference type="Proteomes" id="UP000781958"/>
    </source>
</evidence>
<protein>
    <recommendedName>
        <fullName evidence="4">DUF2934 domain-containing protein</fullName>
    </recommendedName>
</protein>
<evidence type="ECO:0000256" key="1">
    <source>
        <dbReference type="SAM" id="MobiDB-lite"/>
    </source>
</evidence>
<proteinExistence type="predicted"/>
<evidence type="ECO:0008006" key="4">
    <source>
        <dbReference type="Google" id="ProtNLM"/>
    </source>
</evidence>
<evidence type="ECO:0000313" key="2">
    <source>
        <dbReference type="EMBL" id="MBP2291346.1"/>
    </source>
</evidence>
<keyword evidence="3" id="KW-1185">Reference proteome</keyword>
<organism evidence="2 3">
    <name type="scientific">Azospirillum rugosum</name>
    <dbReference type="NCBI Taxonomy" id="416170"/>
    <lineage>
        <taxon>Bacteria</taxon>
        <taxon>Pseudomonadati</taxon>
        <taxon>Pseudomonadota</taxon>
        <taxon>Alphaproteobacteria</taxon>
        <taxon>Rhodospirillales</taxon>
        <taxon>Azospirillaceae</taxon>
        <taxon>Azospirillum</taxon>
    </lineage>
</organism>
<feature type="region of interest" description="Disordered" evidence="1">
    <location>
        <begin position="87"/>
        <end position="194"/>
    </location>
</feature>